<sequence length="263" mass="29517">LLLHALPQELLLSAIRAGVTPDSDIDHCCEIISQLGIVQRERSLAREFFHRDQKVGLFRGCPPAKVTGWVAVQFCTGVQPPSISARLNAMKTDDPNQLVKAATKMRQEIPLTPAPQTSHRRPNQPRPRWIPPRQTPRAVQYRKGTTHANADALSRRPLSAERESGIVVALFLSEPTRHQWRDTQGTDPDTALLYERFLASSHKPTAEEMKSSSKAAKQIWRQWPKLTLEDEVLWYQEDATFPKRLLVPGSLIQTVARAIGACG</sequence>
<reference evidence="3" key="1">
    <citation type="submission" date="2017-02" db="UniProtKB">
        <authorList>
            <consortium name="WormBaseParasite"/>
        </authorList>
    </citation>
    <scope>IDENTIFICATION</scope>
</reference>
<dbReference type="Pfam" id="PF18996">
    <property type="entry name" value="DUF5726"/>
    <property type="match status" value="1"/>
</dbReference>
<accession>A0A0R3WGD1</accession>
<proteinExistence type="predicted"/>
<name>A0A0R3WGD1_TAEAS</name>
<feature type="region of interest" description="Disordered" evidence="1">
    <location>
        <begin position="110"/>
        <end position="157"/>
    </location>
</feature>
<evidence type="ECO:0000256" key="1">
    <source>
        <dbReference type="SAM" id="MobiDB-lite"/>
    </source>
</evidence>
<dbReference type="AlphaFoldDB" id="A0A0R3WGD1"/>
<dbReference type="InterPro" id="IPR043784">
    <property type="entry name" value="DUF5726"/>
</dbReference>
<feature type="domain" description="DUF5726" evidence="2">
    <location>
        <begin position="1"/>
        <end position="56"/>
    </location>
</feature>
<organism evidence="3">
    <name type="scientific">Taenia asiatica</name>
    <name type="common">Asian tapeworm</name>
    <dbReference type="NCBI Taxonomy" id="60517"/>
    <lineage>
        <taxon>Eukaryota</taxon>
        <taxon>Metazoa</taxon>
        <taxon>Spiralia</taxon>
        <taxon>Lophotrochozoa</taxon>
        <taxon>Platyhelminthes</taxon>
        <taxon>Cestoda</taxon>
        <taxon>Eucestoda</taxon>
        <taxon>Cyclophyllidea</taxon>
        <taxon>Taeniidae</taxon>
        <taxon>Taenia</taxon>
    </lineage>
</organism>
<evidence type="ECO:0000259" key="2">
    <source>
        <dbReference type="Pfam" id="PF18996"/>
    </source>
</evidence>
<feature type="compositionally biased region" description="Pro residues" evidence="1">
    <location>
        <begin position="124"/>
        <end position="134"/>
    </location>
</feature>
<protein>
    <submittedName>
        <fullName evidence="3">DUF5726 domain-containing protein</fullName>
    </submittedName>
</protein>
<evidence type="ECO:0000313" key="3">
    <source>
        <dbReference type="WBParaSite" id="TASK_0000992401-mRNA-1"/>
    </source>
</evidence>
<dbReference type="WBParaSite" id="TASK_0000992401-mRNA-1">
    <property type="protein sequence ID" value="TASK_0000992401-mRNA-1"/>
    <property type="gene ID" value="TASK_0000992401"/>
</dbReference>